<dbReference type="GO" id="GO:0009847">
    <property type="term" value="P:spore germination"/>
    <property type="evidence" value="ECO:0007669"/>
    <property type="project" value="InterPro"/>
</dbReference>
<evidence type="ECO:0000256" key="7">
    <source>
        <dbReference type="ARBA" id="ARBA00023288"/>
    </source>
</evidence>
<evidence type="ECO:0000256" key="2">
    <source>
        <dbReference type="ARBA" id="ARBA00007886"/>
    </source>
</evidence>
<evidence type="ECO:0000256" key="4">
    <source>
        <dbReference type="ARBA" id="ARBA00022729"/>
    </source>
</evidence>
<dbReference type="InterPro" id="IPR057336">
    <property type="entry name" value="GerAC_N"/>
</dbReference>
<dbReference type="Gene3D" id="3.30.300.210">
    <property type="entry name" value="Nutrient germinant receptor protein C, domain 3"/>
    <property type="match status" value="1"/>
</dbReference>
<dbReference type="PANTHER" id="PTHR35789">
    <property type="entry name" value="SPORE GERMINATION PROTEIN B3"/>
    <property type="match status" value="1"/>
</dbReference>
<evidence type="ECO:0000313" key="11">
    <source>
        <dbReference type="Proteomes" id="UP000681414"/>
    </source>
</evidence>
<evidence type="ECO:0000256" key="6">
    <source>
        <dbReference type="ARBA" id="ARBA00023139"/>
    </source>
</evidence>
<evidence type="ECO:0000256" key="3">
    <source>
        <dbReference type="ARBA" id="ARBA00022544"/>
    </source>
</evidence>
<comment type="subcellular location">
    <subcellularLocation>
        <location evidence="1">Membrane</location>
        <topology evidence="1">Lipid-anchor</topology>
    </subcellularLocation>
</comment>
<dbReference type="PANTHER" id="PTHR35789:SF1">
    <property type="entry name" value="SPORE GERMINATION PROTEIN B3"/>
    <property type="match status" value="1"/>
</dbReference>
<feature type="domain" description="Spore germination GerAC-like C-terminal" evidence="8">
    <location>
        <begin position="212"/>
        <end position="376"/>
    </location>
</feature>
<keyword evidence="11" id="KW-1185">Reference proteome</keyword>
<protein>
    <submittedName>
        <fullName evidence="10">Ger(X)C family spore germination protein</fullName>
    </submittedName>
</protein>
<accession>A0A942YHA1</accession>
<evidence type="ECO:0000256" key="5">
    <source>
        <dbReference type="ARBA" id="ARBA00023136"/>
    </source>
</evidence>
<dbReference type="RefSeq" id="WP_213126248.1">
    <property type="nucleotide sequence ID" value="NZ_JAGYPG010000003.1"/>
</dbReference>
<name>A0A942YHA1_9BACI</name>
<keyword evidence="7" id="KW-0449">Lipoprotein</keyword>
<dbReference type="GO" id="GO:0016020">
    <property type="term" value="C:membrane"/>
    <property type="evidence" value="ECO:0007669"/>
    <property type="project" value="UniProtKB-SubCell"/>
</dbReference>
<keyword evidence="3" id="KW-0309">Germination</keyword>
<keyword evidence="5" id="KW-0472">Membrane</keyword>
<evidence type="ECO:0000259" key="8">
    <source>
        <dbReference type="Pfam" id="PF05504"/>
    </source>
</evidence>
<evidence type="ECO:0000256" key="1">
    <source>
        <dbReference type="ARBA" id="ARBA00004635"/>
    </source>
</evidence>
<feature type="domain" description="Spore germination protein N-terminal" evidence="9">
    <location>
        <begin position="22"/>
        <end position="194"/>
    </location>
</feature>
<evidence type="ECO:0000313" key="10">
    <source>
        <dbReference type="EMBL" id="MBS4197058.1"/>
    </source>
</evidence>
<evidence type="ECO:0000259" key="9">
    <source>
        <dbReference type="Pfam" id="PF25198"/>
    </source>
</evidence>
<dbReference type="NCBIfam" id="TIGR02887">
    <property type="entry name" value="spore_ger_x_C"/>
    <property type="match status" value="1"/>
</dbReference>
<proteinExistence type="inferred from homology"/>
<dbReference type="EMBL" id="JAGYPG010000003">
    <property type="protein sequence ID" value="MBS4197058.1"/>
    <property type="molecule type" value="Genomic_DNA"/>
</dbReference>
<dbReference type="AlphaFoldDB" id="A0A942YHA1"/>
<gene>
    <name evidence="10" type="ORF">KHA97_18560</name>
</gene>
<sequence>MKIILHSILFMGMLVLLTGCWDRIEINDQAIITAAAFDIEENGKIELTLQIFIPKSFSTGGSGGPGSAGPVTFITSQKGYNIADALSKIQGKLSRKLFWGQCKVFIFGEKVAKRGIQNHIDYLLRQPQPRERALMFVASKAKEVLEMPAVLERYSSERIKEQSKLTTGIKVTLQDLEEMLIGNSSAASLPYLKISKEKQMQGQTSKYAHIYGTAVFKNDKMIGKMSEKETRGILWLKDELKDYTVTIRVNDDHGEISLSPVFANINLIPKIQNNKWTMKVKIETEGSIVLNTTNLDITSEKAIKIIEKAYEKKIQGRVQLAIDLIQNKLNADIVDFAKDFHRKYPKEWERVEKRWNEKFPEVDVVIDVKAHIKRQGYINESAGRKKSD</sequence>
<dbReference type="InterPro" id="IPR046953">
    <property type="entry name" value="Spore_GerAC-like_C"/>
</dbReference>
<keyword evidence="4" id="KW-0732">Signal</keyword>
<dbReference type="InterPro" id="IPR008844">
    <property type="entry name" value="Spore_GerAC-like"/>
</dbReference>
<dbReference type="PROSITE" id="PS51257">
    <property type="entry name" value="PROKAR_LIPOPROTEIN"/>
    <property type="match status" value="1"/>
</dbReference>
<dbReference type="Pfam" id="PF05504">
    <property type="entry name" value="Spore_GerAC"/>
    <property type="match status" value="1"/>
</dbReference>
<keyword evidence="6" id="KW-0564">Palmitate</keyword>
<reference evidence="10 11" key="1">
    <citation type="submission" date="2021-05" db="EMBL/GenBank/DDBJ databases">
        <title>Novel Bacillus species.</title>
        <authorList>
            <person name="Liu G."/>
        </authorList>
    </citation>
    <scope>NUCLEOTIDE SEQUENCE [LARGE SCALE GENOMIC DNA]</scope>
    <source>
        <strain evidence="11">FJAT-49780</strain>
    </source>
</reference>
<comment type="similarity">
    <text evidence="2">Belongs to the GerABKC lipoprotein family.</text>
</comment>
<dbReference type="InterPro" id="IPR038501">
    <property type="entry name" value="Spore_GerAC_C_sf"/>
</dbReference>
<comment type="caution">
    <text evidence="10">The sequence shown here is derived from an EMBL/GenBank/DDBJ whole genome shotgun (WGS) entry which is preliminary data.</text>
</comment>
<dbReference type="Pfam" id="PF25198">
    <property type="entry name" value="Spore_GerAC_N"/>
    <property type="match status" value="1"/>
</dbReference>
<organism evidence="10 11">
    <name type="scientific">Lederbergia citri</name>
    <dbReference type="NCBI Taxonomy" id="2833580"/>
    <lineage>
        <taxon>Bacteria</taxon>
        <taxon>Bacillati</taxon>
        <taxon>Bacillota</taxon>
        <taxon>Bacilli</taxon>
        <taxon>Bacillales</taxon>
        <taxon>Bacillaceae</taxon>
        <taxon>Lederbergia</taxon>
    </lineage>
</organism>
<dbReference type="Proteomes" id="UP000681414">
    <property type="component" value="Unassembled WGS sequence"/>
</dbReference>
<dbReference type="Gene3D" id="6.20.190.10">
    <property type="entry name" value="Nutrient germinant receptor protein C, domain 1"/>
    <property type="match status" value="1"/>
</dbReference>